<feature type="domain" description="YvlB/LiaX N-terminal" evidence="3">
    <location>
        <begin position="3"/>
        <end position="31"/>
    </location>
</feature>
<dbReference type="PIRSF" id="PIRSF012569">
    <property type="entry name" value="UCP012569"/>
    <property type="match status" value="1"/>
</dbReference>
<dbReference type="AlphaFoldDB" id="A0A1H4AZR3"/>
<sequence length="355" mass="39818">MEEERLRILKMIEEGTVSAEEGARLLDALTTSEDQSHTVSKQVDWDSGSKQSEKQKPDKKKKNFMDYVEQAIQKIKNADLDFNFGDYVEVSHIYQNVGDPYNQVDVSVTNGSLTLKSWKESATRVECEAKVFQADDHAVGKKQLLDKVNFQVADEKLSLVLDEKKIKADFTLYVPEKIYDRVHAKLFNGSISFEKIELSELELKTSNGSIQLDRIKAETGDIETSNGTLHVKGSAFDDLEADTINGSVKLSGDFGKLDASTVTGSVTCEYFGEKAHTGFFQTTTGSIRVHLPHNVKVDGKLQTNMGSLKCNLDNAKIYKEKKEVVRKELLFVINEQKEKEYHLEAETKTGSVTVE</sequence>
<dbReference type="InterPro" id="IPR053959">
    <property type="entry name" value="YvlB/LiaX_N"/>
</dbReference>
<dbReference type="Pfam" id="PF22746">
    <property type="entry name" value="SHOCT-like_DUF2089-C"/>
    <property type="match status" value="1"/>
</dbReference>
<evidence type="ECO:0000256" key="1">
    <source>
        <dbReference type="SAM" id="MobiDB-lite"/>
    </source>
</evidence>
<dbReference type="InterPro" id="IPR025164">
    <property type="entry name" value="Toastrack_DUF4097"/>
</dbReference>
<dbReference type="OrthoDB" id="2240743at2"/>
<evidence type="ECO:0000259" key="2">
    <source>
        <dbReference type="Pfam" id="PF13349"/>
    </source>
</evidence>
<feature type="region of interest" description="Disordered" evidence="1">
    <location>
        <begin position="29"/>
        <end position="62"/>
    </location>
</feature>
<evidence type="ECO:0000313" key="5">
    <source>
        <dbReference type="Proteomes" id="UP000198584"/>
    </source>
</evidence>
<feature type="domain" description="DUF4097" evidence="2">
    <location>
        <begin position="165"/>
        <end position="354"/>
    </location>
</feature>
<name>A0A1H4AZR3_9BACI</name>
<dbReference type="STRING" id="571932.SAMN05421743_104258"/>
<dbReference type="Pfam" id="PF13349">
    <property type="entry name" value="DUF4097"/>
    <property type="match status" value="1"/>
</dbReference>
<protein>
    <submittedName>
        <fullName evidence="4">DUF4097 and DUF4098 domain-containing protein YvlB</fullName>
    </submittedName>
</protein>
<evidence type="ECO:0000259" key="3">
    <source>
        <dbReference type="Pfam" id="PF22746"/>
    </source>
</evidence>
<feature type="compositionally biased region" description="Polar residues" evidence="1">
    <location>
        <begin position="29"/>
        <end position="41"/>
    </location>
</feature>
<evidence type="ECO:0000313" key="4">
    <source>
        <dbReference type="EMBL" id="SEA41413.1"/>
    </source>
</evidence>
<dbReference type="EMBL" id="FNQR01000004">
    <property type="protein sequence ID" value="SEA41413.1"/>
    <property type="molecule type" value="Genomic_DNA"/>
</dbReference>
<proteinExistence type="predicted"/>
<dbReference type="Gene3D" id="2.160.20.120">
    <property type="match status" value="1"/>
</dbReference>
<dbReference type="RefSeq" id="WP_093043891.1">
    <property type="nucleotide sequence ID" value="NZ_FNQR01000004.1"/>
</dbReference>
<accession>A0A1H4AZR3</accession>
<keyword evidence="5" id="KW-1185">Reference proteome</keyword>
<organism evidence="4 5">
    <name type="scientific">Thalassobacillus cyri</name>
    <dbReference type="NCBI Taxonomy" id="571932"/>
    <lineage>
        <taxon>Bacteria</taxon>
        <taxon>Bacillati</taxon>
        <taxon>Bacillota</taxon>
        <taxon>Bacilli</taxon>
        <taxon>Bacillales</taxon>
        <taxon>Bacillaceae</taxon>
        <taxon>Thalassobacillus</taxon>
    </lineage>
</organism>
<gene>
    <name evidence="4" type="ORF">SAMN05421743_104258</name>
</gene>
<dbReference type="Proteomes" id="UP000198584">
    <property type="component" value="Unassembled WGS sequence"/>
</dbReference>
<dbReference type="InterPro" id="IPR016599">
    <property type="entry name" value="UCP012569"/>
</dbReference>
<reference evidence="4 5" key="1">
    <citation type="submission" date="2016-10" db="EMBL/GenBank/DDBJ databases">
        <authorList>
            <person name="de Groot N.N."/>
        </authorList>
    </citation>
    <scope>NUCLEOTIDE SEQUENCE [LARGE SCALE GENOMIC DNA]</scope>
    <source>
        <strain evidence="4 5">CCM7597</strain>
    </source>
</reference>